<dbReference type="SUPFAM" id="SSF50249">
    <property type="entry name" value="Nucleic acid-binding proteins"/>
    <property type="match status" value="1"/>
</dbReference>
<evidence type="ECO:0000313" key="3">
    <source>
        <dbReference type="Proteomes" id="UP000626109"/>
    </source>
</evidence>
<proteinExistence type="predicted"/>
<dbReference type="AlphaFoldDB" id="A0A813KA81"/>
<feature type="non-terminal residue" evidence="2">
    <location>
        <position position="1"/>
    </location>
</feature>
<dbReference type="Proteomes" id="UP000626109">
    <property type="component" value="Unassembled WGS sequence"/>
</dbReference>
<accession>A0A813KA81</accession>
<reference evidence="2" key="1">
    <citation type="submission" date="2021-02" db="EMBL/GenBank/DDBJ databases">
        <authorList>
            <person name="Dougan E. K."/>
            <person name="Rhodes N."/>
            <person name="Thang M."/>
            <person name="Chan C."/>
        </authorList>
    </citation>
    <scope>NUCLEOTIDE SEQUENCE</scope>
</reference>
<sequence length="167" mass="17861">FLATSSSSLDTSVVSGLSGVVKSWNGSKGFGFITCDSLAGDVLFARTEMPQDVKEVRGKFLEGRPCVFDAQQQADGRFKATNLALPYVEGNEKHGYGFITSSSLTEDPKFSPLPAFEQLNGMSRTEFSSANGVQSKTFLWLSAPADGSSDVPQLPPGTSLKAPPRWS</sequence>
<comment type="caution">
    <text evidence="2">The sequence shown here is derived from an EMBL/GenBank/DDBJ whole genome shotgun (WGS) entry which is preliminary data.</text>
</comment>
<protein>
    <recommendedName>
        <fullName evidence="4">CSD domain-containing protein</fullName>
    </recommendedName>
</protein>
<dbReference type="Gene3D" id="2.40.50.140">
    <property type="entry name" value="Nucleic acid-binding proteins"/>
    <property type="match status" value="1"/>
</dbReference>
<dbReference type="InterPro" id="IPR012340">
    <property type="entry name" value="NA-bd_OB-fold"/>
</dbReference>
<dbReference type="GO" id="GO:0003676">
    <property type="term" value="F:nucleic acid binding"/>
    <property type="evidence" value="ECO:0007669"/>
    <property type="project" value="InterPro"/>
</dbReference>
<evidence type="ECO:0000256" key="1">
    <source>
        <dbReference type="SAM" id="MobiDB-lite"/>
    </source>
</evidence>
<dbReference type="EMBL" id="CAJNNW010028168">
    <property type="protein sequence ID" value="CAE8694966.1"/>
    <property type="molecule type" value="Genomic_DNA"/>
</dbReference>
<gene>
    <name evidence="2" type="ORF">PGLA2088_LOCUS29119</name>
</gene>
<name>A0A813KA81_POLGL</name>
<dbReference type="CDD" id="cd04458">
    <property type="entry name" value="CSP_CDS"/>
    <property type="match status" value="1"/>
</dbReference>
<dbReference type="InterPro" id="IPR002059">
    <property type="entry name" value="CSP_DNA-bd"/>
</dbReference>
<organism evidence="2 3">
    <name type="scientific">Polarella glacialis</name>
    <name type="common">Dinoflagellate</name>
    <dbReference type="NCBI Taxonomy" id="89957"/>
    <lineage>
        <taxon>Eukaryota</taxon>
        <taxon>Sar</taxon>
        <taxon>Alveolata</taxon>
        <taxon>Dinophyceae</taxon>
        <taxon>Suessiales</taxon>
        <taxon>Suessiaceae</taxon>
        <taxon>Polarella</taxon>
    </lineage>
</organism>
<evidence type="ECO:0000313" key="2">
    <source>
        <dbReference type="EMBL" id="CAE8694966.1"/>
    </source>
</evidence>
<feature type="region of interest" description="Disordered" evidence="1">
    <location>
        <begin position="146"/>
        <end position="167"/>
    </location>
</feature>
<evidence type="ECO:0008006" key="4">
    <source>
        <dbReference type="Google" id="ProtNLM"/>
    </source>
</evidence>